<feature type="region of interest" description="Disordered" evidence="1">
    <location>
        <begin position="25"/>
        <end position="104"/>
    </location>
</feature>
<gene>
    <name evidence="2" type="ORF">BST47_25275</name>
</gene>
<evidence type="ECO:0000313" key="3">
    <source>
        <dbReference type="Proteomes" id="UP000192411"/>
    </source>
</evidence>
<dbReference type="PROSITE" id="PS51257">
    <property type="entry name" value="PROKAR_LIPOPROTEIN"/>
    <property type="match status" value="1"/>
</dbReference>
<evidence type="ECO:0000313" key="2">
    <source>
        <dbReference type="EMBL" id="ORB62093.1"/>
    </source>
</evidence>
<dbReference type="Proteomes" id="UP000192411">
    <property type="component" value="Unassembled WGS sequence"/>
</dbReference>
<dbReference type="EMBL" id="MVIM01000018">
    <property type="protein sequence ID" value="ORB62093.1"/>
    <property type="molecule type" value="Genomic_DNA"/>
</dbReference>
<sequence>MDIVRLPATGLAVAALVIGVSAGCSKSDDSASESSTSATSTTTSAEATPSEETTSAEASPSGAQPSDYGSLLLPPTDIGPDIVTPGGVQLNPGGNPGAAQVYSSPEGHRQIIDTILVFPDVAAAESNFQSNSATMNTVVTGAPAPVEVGDQGVMAIGTSPDGSKAVTVLLFTQGKALVSMNFESAPNDPVPPEQAQDIALQQATLIADGLPEE</sequence>
<dbReference type="RefSeq" id="WP_083128420.1">
    <property type="nucleotide sequence ID" value="NZ_MVIM01000018.1"/>
</dbReference>
<dbReference type="AlphaFoldDB" id="A0A1X0JGQ8"/>
<organism evidence="2 3">
    <name type="scientific">Mycolicibacterium tusciae</name>
    <dbReference type="NCBI Taxonomy" id="75922"/>
    <lineage>
        <taxon>Bacteria</taxon>
        <taxon>Bacillati</taxon>
        <taxon>Actinomycetota</taxon>
        <taxon>Actinomycetes</taxon>
        <taxon>Mycobacteriales</taxon>
        <taxon>Mycobacteriaceae</taxon>
        <taxon>Mycolicibacterium</taxon>
    </lineage>
</organism>
<name>A0A1X0JGQ8_9MYCO</name>
<comment type="caution">
    <text evidence="2">The sequence shown here is derived from an EMBL/GenBank/DDBJ whole genome shotgun (WGS) entry which is preliminary data.</text>
</comment>
<evidence type="ECO:0000256" key="1">
    <source>
        <dbReference type="SAM" id="MobiDB-lite"/>
    </source>
</evidence>
<keyword evidence="3" id="KW-1185">Reference proteome</keyword>
<protein>
    <recommendedName>
        <fullName evidence="4">DUF5642 domain-containing protein</fullName>
    </recommendedName>
</protein>
<dbReference type="STRING" id="75922.BST47_25275"/>
<reference evidence="2 3" key="1">
    <citation type="submission" date="2017-02" db="EMBL/GenBank/DDBJ databases">
        <title>The new phylogeny of genus Mycobacterium.</title>
        <authorList>
            <person name="Tortoli E."/>
            <person name="Trovato A."/>
            <person name="Cirillo D.M."/>
        </authorList>
    </citation>
    <scope>NUCLEOTIDE SEQUENCE [LARGE SCALE GENOMIC DNA]</scope>
    <source>
        <strain evidence="2 3">DSM 44338</strain>
    </source>
</reference>
<proteinExistence type="predicted"/>
<evidence type="ECO:0008006" key="4">
    <source>
        <dbReference type="Google" id="ProtNLM"/>
    </source>
</evidence>
<accession>A0A1X0JGQ8</accession>
<dbReference type="OrthoDB" id="4752236at2"/>
<feature type="compositionally biased region" description="Low complexity" evidence="1">
    <location>
        <begin position="32"/>
        <end position="61"/>
    </location>
</feature>